<keyword evidence="3" id="KW-1185">Reference proteome</keyword>
<proteinExistence type="predicted"/>
<dbReference type="OrthoDB" id="9852060at2"/>
<keyword evidence="1" id="KW-0732">Signal</keyword>
<dbReference type="HOGENOM" id="CLU_1748377_0_0_11"/>
<gene>
    <name evidence="2" type="ORF">HMPREF9336_02968</name>
</gene>
<dbReference type="RefSeq" id="WP_007471623.1">
    <property type="nucleotide sequence ID" value="NZ_KI391953.1"/>
</dbReference>
<dbReference type="STRING" id="679197.HMPREF9336_02968"/>
<sequence>MQISRALVLSLPLLAAQAPAAFAAPSTDCAVFKGADADLTTLAGALRTISNVVADNASAQDKHEASQTTGETLVKTGDILANVAASVSDSGYRKTVSDYSDSIKQLGQVIESIDGTPDEATTHKAQDLAKRVDSLSGDYDKAHEAACAG</sequence>
<evidence type="ECO:0000313" key="3">
    <source>
        <dbReference type="Proteomes" id="UP000004816"/>
    </source>
</evidence>
<dbReference type="AlphaFoldDB" id="E5XTZ6"/>
<feature type="chain" id="PRO_5003202721" evidence="1">
    <location>
        <begin position="24"/>
        <end position="149"/>
    </location>
</feature>
<protein>
    <submittedName>
        <fullName evidence="2">Uncharacterized protein</fullName>
    </submittedName>
</protein>
<dbReference type="Proteomes" id="UP000004816">
    <property type="component" value="Unassembled WGS sequence"/>
</dbReference>
<feature type="signal peptide" evidence="1">
    <location>
        <begin position="1"/>
        <end position="23"/>
    </location>
</feature>
<organism evidence="2 3">
    <name type="scientific">Segniliparus rugosus (strain ATCC BAA-974 / DSM 45345 / CCUG 50838 / CIP 108380 / JCM 13579 / CDC 945)</name>
    <dbReference type="NCBI Taxonomy" id="679197"/>
    <lineage>
        <taxon>Bacteria</taxon>
        <taxon>Bacillati</taxon>
        <taxon>Actinomycetota</taxon>
        <taxon>Actinomycetes</taxon>
        <taxon>Mycobacteriales</taxon>
        <taxon>Segniliparaceae</taxon>
        <taxon>Segniliparus</taxon>
    </lineage>
</organism>
<evidence type="ECO:0000313" key="2">
    <source>
        <dbReference type="EMBL" id="EFV12165.1"/>
    </source>
</evidence>
<name>E5XTZ6_SEGRC</name>
<comment type="caution">
    <text evidence="2">The sequence shown here is derived from an EMBL/GenBank/DDBJ whole genome shotgun (WGS) entry which is preliminary data.</text>
</comment>
<dbReference type="EMBL" id="ACZI02000001">
    <property type="protein sequence ID" value="EFV12165.1"/>
    <property type="molecule type" value="Genomic_DNA"/>
</dbReference>
<evidence type="ECO:0000256" key="1">
    <source>
        <dbReference type="SAM" id="SignalP"/>
    </source>
</evidence>
<reference evidence="2 3" key="1">
    <citation type="journal article" date="2011" name="Stand. Genomic Sci.">
        <title>High quality draft genome sequence of Segniliparus rugosus CDC 945(T)= (ATCC BAA-974(T)).</title>
        <authorList>
            <person name="Earl A.M."/>
            <person name="Desjardins C.A."/>
            <person name="Fitzgerald M.G."/>
            <person name="Arachchi H.M."/>
            <person name="Zeng Q."/>
            <person name="Mehta T."/>
            <person name="Griggs A."/>
            <person name="Birren B.W."/>
            <person name="Toney N.C."/>
            <person name="Carr J."/>
            <person name="Posey J."/>
            <person name="Butler W.R."/>
        </authorList>
    </citation>
    <scope>NUCLEOTIDE SEQUENCE [LARGE SCALE GENOMIC DNA]</scope>
    <source>
        <strain evidence="3">ATCC BAA-974 / DSM 45345 / CCUG 50838 / CIP 108380 / JCM 13579 / CDC 945</strain>
    </source>
</reference>
<accession>E5XTZ6</accession>